<keyword evidence="5 13" id="KW-0863">Zinc-finger</keyword>
<evidence type="ECO:0000256" key="13">
    <source>
        <dbReference type="PROSITE-ProRule" id="PRU00391"/>
    </source>
</evidence>
<evidence type="ECO:0000256" key="4">
    <source>
        <dbReference type="ARBA" id="ARBA00022763"/>
    </source>
</evidence>
<evidence type="ECO:0000259" key="14">
    <source>
        <dbReference type="PROSITE" id="PS51066"/>
    </source>
</evidence>
<keyword evidence="7" id="KW-0862">Zinc</keyword>
<dbReference type="GO" id="GO:0016829">
    <property type="term" value="F:lyase activity"/>
    <property type="evidence" value="ECO:0007669"/>
    <property type="project" value="UniProtKB-KW"/>
</dbReference>
<dbReference type="GO" id="GO:0003684">
    <property type="term" value="F:damaged DNA binding"/>
    <property type="evidence" value="ECO:0007669"/>
    <property type="project" value="InterPro"/>
</dbReference>
<dbReference type="PROSITE" id="PS51068">
    <property type="entry name" value="FPG_CAT"/>
    <property type="match status" value="1"/>
</dbReference>
<sequence length="267" mass="30469">MPDAYTNMPELPDLELDKRQVDAHAVGRTVRAVTVRDKRVLEQPASTLERGVKGRRFAHSERHGKNLFIHLDDGHALLMHFGMTGYLKFAKSDETLQKSEAVVFELDDDRRLSYCSRRMLGRIELVETVQDYLDAHRIGPDALSLDARGFRERLGQRGGLKAALMDQSKLAGLGNVYSDETLFQAGLHPRTPLNALKEDDFVRLFRCMREVLETAIEHEGKRPELPADWLTPHRHEDERCPRCGSPWSVAQVGGRTTFWCPKDQPER</sequence>
<dbReference type="PANTHER" id="PTHR22993">
    <property type="entry name" value="FORMAMIDOPYRIMIDINE-DNA GLYCOSYLASE"/>
    <property type="match status" value="1"/>
</dbReference>
<dbReference type="Gene3D" id="3.20.190.10">
    <property type="entry name" value="MutM-like, N-terminal"/>
    <property type="match status" value="1"/>
</dbReference>
<evidence type="ECO:0000313" key="17">
    <source>
        <dbReference type="Proteomes" id="UP000198706"/>
    </source>
</evidence>
<reference evidence="16 17" key="1">
    <citation type="submission" date="2016-10" db="EMBL/GenBank/DDBJ databases">
        <authorList>
            <person name="de Groot N.N."/>
        </authorList>
    </citation>
    <scope>NUCLEOTIDE SEQUENCE [LARGE SCALE GENOMIC DNA]</scope>
    <source>
        <strain evidence="16 17">JCM 21544</strain>
    </source>
</reference>
<dbReference type="AlphaFoldDB" id="A0A1G9KZV0"/>
<dbReference type="PANTHER" id="PTHR22993:SF9">
    <property type="entry name" value="FORMAMIDOPYRIMIDINE-DNA GLYCOSYLASE"/>
    <property type="match status" value="1"/>
</dbReference>
<dbReference type="InterPro" id="IPR000214">
    <property type="entry name" value="Znf_DNA_glyclase/AP_lyase"/>
</dbReference>
<keyword evidence="9" id="KW-0234">DNA repair</keyword>
<keyword evidence="10" id="KW-0456">Lyase</keyword>
<evidence type="ECO:0000256" key="11">
    <source>
        <dbReference type="ARBA" id="ARBA00023268"/>
    </source>
</evidence>
<feature type="domain" description="Formamidopyrimidine-DNA glycosylase catalytic" evidence="15">
    <location>
        <begin position="9"/>
        <end position="121"/>
    </location>
</feature>
<dbReference type="STRING" id="137658.SAMN05216186_12377"/>
<keyword evidence="6" id="KW-0378">Hydrolase</keyword>
<dbReference type="Gene3D" id="1.10.8.50">
    <property type="match status" value="1"/>
</dbReference>
<dbReference type="SUPFAM" id="SSF46946">
    <property type="entry name" value="S13-like H2TH domain"/>
    <property type="match status" value="1"/>
</dbReference>
<keyword evidence="4" id="KW-0227">DNA damage</keyword>
<dbReference type="PROSITE" id="PS51066">
    <property type="entry name" value="ZF_FPG_2"/>
    <property type="match status" value="1"/>
</dbReference>
<dbReference type="GO" id="GO:0034039">
    <property type="term" value="F:8-oxo-7,8-dihydroguanine DNA N-glycosylase activity"/>
    <property type="evidence" value="ECO:0007669"/>
    <property type="project" value="TreeGrafter"/>
</dbReference>
<evidence type="ECO:0000256" key="1">
    <source>
        <dbReference type="ARBA" id="ARBA00001668"/>
    </source>
</evidence>
<evidence type="ECO:0000256" key="12">
    <source>
        <dbReference type="ARBA" id="ARBA00023295"/>
    </source>
</evidence>
<evidence type="ECO:0000256" key="7">
    <source>
        <dbReference type="ARBA" id="ARBA00022833"/>
    </source>
</evidence>
<keyword evidence="17" id="KW-1185">Reference proteome</keyword>
<dbReference type="GO" id="GO:0006284">
    <property type="term" value="P:base-excision repair"/>
    <property type="evidence" value="ECO:0007669"/>
    <property type="project" value="InterPro"/>
</dbReference>
<evidence type="ECO:0000256" key="10">
    <source>
        <dbReference type="ARBA" id="ARBA00023239"/>
    </source>
</evidence>
<dbReference type="EMBL" id="FNFD01000023">
    <property type="protein sequence ID" value="SDL55261.1"/>
    <property type="molecule type" value="Genomic_DNA"/>
</dbReference>
<evidence type="ECO:0000259" key="15">
    <source>
        <dbReference type="PROSITE" id="PS51068"/>
    </source>
</evidence>
<evidence type="ECO:0000256" key="9">
    <source>
        <dbReference type="ARBA" id="ARBA00023204"/>
    </source>
</evidence>
<organism evidence="16 17">
    <name type="scientific">Pseudomonas indica</name>
    <dbReference type="NCBI Taxonomy" id="137658"/>
    <lineage>
        <taxon>Bacteria</taxon>
        <taxon>Pseudomonadati</taxon>
        <taxon>Pseudomonadota</taxon>
        <taxon>Gammaproteobacteria</taxon>
        <taxon>Pseudomonadales</taxon>
        <taxon>Pseudomonadaceae</taxon>
        <taxon>Pseudomonas</taxon>
    </lineage>
</organism>
<dbReference type="InterPro" id="IPR015886">
    <property type="entry name" value="H2TH_FPG"/>
</dbReference>
<dbReference type="GO" id="GO:0003906">
    <property type="term" value="F:DNA-(apurinic or apyrimidinic site) endonuclease activity"/>
    <property type="evidence" value="ECO:0007669"/>
    <property type="project" value="InterPro"/>
</dbReference>
<comment type="catalytic activity">
    <reaction evidence="1">
        <text>Hydrolysis of DNA containing ring-opened 7-methylguanine residues, releasing 2,6-diamino-4-hydroxy-5-(N-methyl)formamidopyrimidine.</text>
        <dbReference type="EC" id="3.2.2.23"/>
    </reaction>
</comment>
<keyword evidence="8" id="KW-0238">DNA-binding</keyword>
<keyword evidence="12" id="KW-0326">Glycosidase</keyword>
<evidence type="ECO:0000256" key="2">
    <source>
        <dbReference type="ARBA" id="ARBA00009409"/>
    </source>
</evidence>
<evidence type="ECO:0000313" key="16">
    <source>
        <dbReference type="EMBL" id="SDL55261.1"/>
    </source>
</evidence>
<dbReference type="SMART" id="SM01232">
    <property type="entry name" value="H2TH"/>
    <property type="match status" value="1"/>
</dbReference>
<dbReference type="GO" id="GO:0008270">
    <property type="term" value="F:zinc ion binding"/>
    <property type="evidence" value="ECO:0007669"/>
    <property type="project" value="UniProtKB-KW"/>
</dbReference>
<dbReference type="SUPFAM" id="SSF57716">
    <property type="entry name" value="Glucocorticoid receptor-like (DNA-binding domain)"/>
    <property type="match status" value="1"/>
</dbReference>
<gene>
    <name evidence="16" type="ORF">SAMN05216186_12377</name>
</gene>
<evidence type="ECO:0000256" key="5">
    <source>
        <dbReference type="ARBA" id="ARBA00022771"/>
    </source>
</evidence>
<dbReference type="Pfam" id="PF01149">
    <property type="entry name" value="Fapy_DNA_glyco"/>
    <property type="match status" value="1"/>
</dbReference>
<dbReference type="InterPro" id="IPR012319">
    <property type="entry name" value="FPG_cat"/>
</dbReference>
<evidence type="ECO:0000256" key="8">
    <source>
        <dbReference type="ARBA" id="ARBA00023125"/>
    </source>
</evidence>
<dbReference type="SMART" id="SM00898">
    <property type="entry name" value="Fapy_DNA_glyco"/>
    <property type="match status" value="1"/>
</dbReference>
<dbReference type="InterPro" id="IPR010979">
    <property type="entry name" value="Ribosomal_uS13-like_H2TH"/>
</dbReference>
<evidence type="ECO:0000256" key="6">
    <source>
        <dbReference type="ARBA" id="ARBA00022801"/>
    </source>
</evidence>
<comment type="similarity">
    <text evidence="2">Belongs to the FPG family.</text>
</comment>
<protein>
    <submittedName>
        <fullName evidence="16">Formamidopyrimidine-DNA glycosylase</fullName>
    </submittedName>
</protein>
<accession>A0A1G9KZV0</accession>
<name>A0A1G9KZV0_9PSED</name>
<dbReference type="SUPFAM" id="SSF81624">
    <property type="entry name" value="N-terminal domain of MutM-like DNA repair proteins"/>
    <property type="match status" value="1"/>
</dbReference>
<evidence type="ECO:0000256" key="3">
    <source>
        <dbReference type="ARBA" id="ARBA00022723"/>
    </source>
</evidence>
<keyword evidence="11" id="KW-0511">Multifunctional enzyme</keyword>
<feature type="domain" description="FPG-type" evidence="14">
    <location>
        <begin position="231"/>
        <end position="265"/>
    </location>
</feature>
<dbReference type="Proteomes" id="UP000198706">
    <property type="component" value="Unassembled WGS sequence"/>
</dbReference>
<keyword evidence="3" id="KW-0479">Metal-binding</keyword>
<dbReference type="Pfam" id="PF06831">
    <property type="entry name" value="H2TH"/>
    <property type="match status" value="1"/>
</dbReference>
<dbReference type="InterPro" id="IPR035937">
    <property type="entry name" value="FPG_N"/>
</dbReference>
<proteinExistence type="inferred from homology"/>